<proteinExistence type="predicted"/>
<protein>
    <submittedName>
        <fullName evidence="1">Uncharacterized protein</fullName>
    </submittedName>
</protein>
<sequence length="170" mass="19836">MDYYLKLHTIDYNSNQQHILLFSPYNMYNISDFFLWIKITVGAILFTHIPLTYSHHSTLSIPNTGLMSTYILRNILMMADRESPLSTQKHSERSDECIDFTMLCESVYTRTCRNNGSIFNYSSFSDSKVNLVGALRSTRKNQKQKVGVLNLNPMITKLLRNLYFDWAKKI</sequence>
<dbReference type="AlphaFoldDB" id="A0A6G0YWG3"/>
<evidence type="ECO:0000313" key="1">
    <source>
        <dbReference type="EMBL" id="KAF0762429.1"/>
    </source>
</evidence>
<organism evidence="1 2">
    <name type="scientific">Aphis craccivora</name>
    <name type="common">Cowpea aphid</name>
    <dbReference type="NCBI Taxonomy" id="307492"/>
    <lineage>
        <taxon>Eukaryota</taxon>
        <taxon>Metazoa</taxon>
        <taxon>Ecdysozoa</taxon>
        <taxon>Arthropoda</taxon>
        <taxon>Hexapoda</taxon>
        <taxon>Insecta</taxon>
        <taxon>Pterygota</taxon>
        <taxon>Neoptera</taxon>
        <taxon>Paraneoptera</taxon>
        <taxon>Hemiptera</taxon>
        <taxon>Sternorrhyncha</taxon>
        <taxon>Aphidomorpha</taxon>
        <taxon>Aphidoidea</taxon>
        <taxon>Aphididae</taxon>
        <taxon>Aphidini</taxon>
        <taxon>Aphis</taxon>
        <taxon>Aphis</taxon>
    </lineage>
</organism>
<dbReference type="EMBL" id="VUJU01002147">
    <property type="protein sequence ID" value="KAF0762429.1"/>
    <property type="molecule type" value="Genomic_DNA"/>
</dbReference>
<comment type="caution">
    <text evidence="1">The sequence shown here is derived from an EMBL/GenBank/DDBJ whole genome shotgun (WGS) entry which is preliminary data.</text>
</comment>
<dbReference type="Proteomes" id="UP000478052">
    <property type="component" value="Unassembled WGS sequence"/>
</dbReference>
<keyword evidence="2" id="KW-1185">Reference proteome</keyword>
<gene>
    <name evidence="1" type="ORF">FWK35_00009700</name>
</gene>
<reference evidence="1 2" key="1">
    <citation type="submission" date="2019-08" db="EMBL/GenBank/DDBJ databases">
        <title>Whole genome of Aphis craccivora.</title>
        <authorList>
            <person name="Voronova N.V."/>
            <person name="Shulinski R.S."/>
            <person name="Bandarenka Y.V."/>
            <person name="Zhorov D.G."/>
            <person name="Warner D."/>
        </authorList>
    </citation>
    <scope>NUCLEOTIDE SEQUENCE [LARGE SCALE GENOMIC DNA]</scope>
    <source>
        <strain evidence="1">180601</strain>
        <tissue evidence="1">Whole Body</tissue>
    </source>
</reference>
<accession>A0A6G0YWG3</accession>
<evidence type="ECO:0000313" key="2">
    <source>
        <dbReference type="Proteomes" id="UP000478052"/>
    </source>
</evidence>
<name>A0A6G0YWG3_APHCR</name>